<feature type="domain" description="BHLH" evidence="5">
    <location>
        <begin position="95"/>
        <end position="144"/>
    </location>
</feature>
<dbReference type="EMBL" id="OX451739">
    <property type="protein sequence ID" value="CAI8609425.1"/>
    <property type="molecule type" value="Genomic_DNA"/>
</dbReference>
<dbReference type="Proteomes" id="UP001157006">
    <property type="component" value="Chromosome 4"/>
</dbReference>
<dbReference type="AlphaFoldDB" id="A0AAV1AFL6"/>
<name>A0AAV1AFL6_VICFA</name>
<keyword evidence="7" id="KW-1185">Reference proteome</keyword>
<evidence type="ECO:0000256" key="4">
    <source>
        <dbReference type="ARBA" id="ARBA00023242"/>
    </source>
</evidence>
<keyword evidence="2" id="KW-0805">Transcription regulation</keyword>
<evidence type="ECO:0000256" key="2">
    <source>
        <dbReference type="ARBA" id="ARBA00023015"/>
    </source>
</evidence>
<dbReference type="PANTHER" id="PTHR45959:SF25">
    <property type="entry name" value="BASIC HELIX LOOP HELIX (BHLH) DNA-BINDING FAMILY PROTEIN"/>
    <property type="match status" value="1"/>
</dbReference>
<proteinExistence type="predicted"/>
<dbReference type="SUPFAM" id="SSF47459">
    <property type="entry name" value="HLH, helix-loop-helix DNA-binding domain"/>
    <property type="match status" value="1"/>
</dbReference>
<accession>A0AAV1AFL6</accession>
<evidence type="ECO:0000313" key="7">
    <source>
        <dbReference type="Proteomes" id="UP001157006"/>
    </source>
</evidence>
<dbReference type="PANTHER" id="PTHR45959">
    <property type="entry name" value="BHLH TRANSCRIPTION FACTOR"/>
    <property type="match status" value="1"/>
</dbReference>
<evidence type="ECO:0000256" key="1">
    <source>
        <dbReference type="ARBA" id="ARBA00004123"/>
    </source>
</evidence>
<evidence type="ECO:0000313" key="6">
    <source>
        <dbReference type="EMBL" id="CAI8609425.1"/>
    </source>
</evidence>
<evidence type="ECO:0000256" key="3">
    <source>
        <dbReference type="ARBA" id="ARBA00023163"/>
    </source>
</evidence>
<dbReference type="InterPro" id="IPR036638">
    <property type="entry name" value="HLH_DNA-bd_sf"/>
</dbReference>
<comment type="subcellular location">
    <subcellularLocation>
        <location evidence="1">Nucleus</location>
    </subcellularLocation>
</comment>
<dbReference type="SMART" id="SM00353">
    <property type="entry name" value="HLH"/>
    <property type="match status" value="1"/>
</dbReference>
<dbReference type="Pfam" id="PF22754">
    <property type="entry name" value="bHLH-TF_ACT-like_plant"/>
    <property type="match status" value="1"/>
</dbReference>
<dbReference type="InterPro" id="IPR052610">
    <property type="entry name" value="bHLH_transcription_regulator"/>
</dbReference>
<dbReference type="Gene3D" id="4.10.280.10">
    <property type="entry name" value="Helix-loop-helix DNA-binding domain"/>
    <property type="match status" value="1"/>
</dbReference>
<dbReference type="GO" id="GO:0080090">
    <property type="term" value="P:regulation of primary metabolic process"/>
    <property type="evidence" value="ECO:0007669"/>
    <property type="project" value="UniProtKB-ARBA"/>
</dbReference>
<keyword evidence="4" id="KW-0539">Nucleus</keyword>
<sequence length="264" mass="29769">MEESWTNWLCEMDPDDYSFINQSSINADIVSSFESNLELERPSKLLKTASSSTCSYNISFENENPPPVRVEPALKPKYKTVNSKMNSSFLKSTTHHIPDHIIAERMRREKISQQFIALSALIPNLKKVDKASVLCNAIKYVKELKEQVKLLEEQTKKKSVESMMDEDTSYTSSCNETSKTNLILPEVKTRLSGKNVVIRILCEKDKAVMVNVYREIEKLHLSVINGSSLCFGSSVLAITIIAKTEDALKTSMEKVAKNVRVGLL</sequence>
<keyword evidence="3" id="KW-0804">Transcription</keyword>
<gene>
    <name evidence="6" type="ORF">VFH_IV132680</name>
</gene>
<reference evidence="6 7" key="1">
    <citation type="submission" date="2023-01" db="EMBL/GenBank/DDBJ databases">
        <authorList>
            <person name="Kreplak J."/>
        </authorList>
    </citation>
    <scope>NUCLEOTIDE SEQUENCE [LARGE SCALE GENOMIC DNA]</scope>
</reference>
<dbReference type="GO" id="GO:0046983">
    <property type="term" value="F:protein dimerization activity"/>
    <property type="evidence" value="ECO:0007669"/>
    <property type="project" value="InterPro"/>
</dbReference>
<organism evidence="6 7">
    <name type="scientific">Vicia faba</name>
    <name type="common">Broad bean</name>
    <name type="synonym">Faba vulgaris</name>
    <dbReference type="NCBI Taxonomy" id="3906"/>
    <lineage>
        <taxon>Eukaryota</taxon>
        <taxon>Viridiplantae</taxon>
        <taxon>Streptophyta</taxon>
        <taxon>Embryophyta</taxon>
        <taxon>Tracheophyta</taxon>
        <taxon>Spermatophyta</taxon>
        <taxon>Magnoliopsida</taxon>
        <taxon>eudicotyledons</taxon>
        <taxon>Gunneridae</taxon>
        <taxon>Pentapetalae</taxon>
        <taxon>rosids</taxon>
        <taxon>fabids</taxon>
        <taxon>Fabales</taxon>
        <taxon>Fabaceae</taxon>
        <taxon>Papilionoideae</taxon>
        <taxon>50 kb inversion clade</taxon>
        <taxon>NPAAA clade</taxon>
        <taxon>Hologalegina</taxon>
        <taxon>IRL clade</taxon>
        <taxon>Fabeae</taxon>
        <taxon>Vicia</taxon>
    </lineage>
</organism>
<dbReference type="InterPro" id="IPR054502">
    <property type="entry name" value="bHLH-TF_ACT-like_plant"/>
</dbReference>
<protein>
    <recommendedName>
        <fullName evidence="5">BHLH domain-containing protein</fullName>
    </recommendedName>
</protein>
<dbReference type="Pfam" id="PF00010">
    <property type="entry name" value="HLH"/>
    <property type="match status" value="1"/>
</dbReference>
<dbReference type="GO" id="GO:0005634">
    <property type="term" value="C:nucleus"/>
    <property type="evidence" value="ECO:0007669"/>
    <property type="project" value="UniProtKB-SubCell"/>
</dbReference>
<evidence type="ECO:0000259" key="5">
    <source>
        <dbReference type="PROSITE" id="PS50888"/>
    </source>
</evidence>
<dbReference type="PROSITE" id="PS50888">
    <property type="entry name" value="BHLH"/>
    <property type="match status" value="1"/>
</dbReference>
<dbReference type="InterPro" id="IPR011598">
    <property type="entry name" value="bHLH_dom"/>
</dbReference>